<feature type="signal peptide" evidence="2">
    <location>
        <begin position="1"/>
        <end position="21"/>
    </location>
</feature>
<keyword evidence="4" id="KW-1185">Reference proteome</keyword>
<protein>
    <recommendedName>
        <fullName evidence="5">LPS-assembly protein LptD</fullName>
    </recommendedName>
</protein>
<sequence length="1215" mass="135044">MRLRVWLGFILAASLRGLAAAADDPRAAAPGLAEPIELAATRAIVWDAPDGRWVVLTGAASAIQGGRGVTASSLVVRITSQALDGAQVYQAELYAEGEVRAPSPDADPRKEGRAVLQSAKGVNVSPHVVRLDAAPQGLDVLARVGFPAQAPAVARPPGPLPREVVEQAGRPVAAPAVSAPMRADAQVVEAQALVPAPEEPPSGRPPRDPAVEAAQDGGRPAPRAEVQDPPVIDLPPIEGETPEVEVPNLRDDFDPSPAPGLEPLPGEMEDGPAPPLRADEPHEPAPEVDPLAAPPMFRPPTNPGSQRVTWINRRSGRPIDIKEYRSEGTHTIIVRGGVNIVATTPQFGTIDIEAESAVIWRHPDPKKGEAVVGSQGERVERPDQPMEVYLEGNVILRQDENQWAGQADQKTFRADKIYYDFVTDKLMAVQGQVDVFAQGLISPMKLKSPRIEQFHAVIRQPDGSLVMSKDPEIRADRSISTGSRFPDPAYKIYNRSITLTRASTQATNPNTGKRVGGPGGPAEEKVWTYDARTNFFYMGPFPVFYWPRFTGETDDLDPPLRMVSFRTNNYFGQQLLTDWNGFKVFGLQRPNQIDNWNLDVDYLSARTKTFPALGSELGWFGSDLINDVLDPYHRNRNVEQSVTRDYFGYFDVWGLQDKGIDVLGSGPAIVTNGPAGAGSKGFQRSGVPAFQDMRGRFNIRHMQRFLPDDEEHRFEDLRVQAEFAYTSDRYFLEEYYKRLFDIGMDQETLLYGQWQKNNWSMSLQTEANLQNFNTESQWLPKFDYYRLGDTLLGDRLVHYSHTGVDYANTHTDVMVNNPNLFAYMPVDPISNTSGVFTAGRAYTNHELSLPMNFGDIVRLNPYVQGQLEGWSDQIGGGPNRQQSTGALGRYWGAAGLHAESTMWKIYPGVENELLNIHGLNNKVSFFGDYRTSYSNVRLNDIAIQDDLDDNAYEHVRRYFAITSWQNGILPQPYDPRHLMIRRAFSPITGPTDVQASVETMNLGIHQRLQTKRGPEGRRRIVDWMTLDASTTYFPYAQRDNFGKSWGQTMYNYQWFLGDRTSIISTGVFDYWDLVGSTPLNNYNVQGFNPQGLNIITTGISLSRPPRGNIFMGYSVVNTGPIQTSALNTAINYWLSPKWYGTYSTSYDFGNKISLGSMFSFTRIGADYLLSLGLSVDPQRQSYMFAFQISPRLAPTLRLGSGTGLNQFDSRLAPVQ</sequence>
<evidence type="ECO:0000256" key="1">
    <source>
        <dbReference type="SAM" id="MobiDB-lite"/>
    </source>
</evidence>
<evidence type="ECO:0000313" key="3">
    <source>
        <dbReference type="EMBL" id="MDG3006297.1"/>
    </source>
</evidence>
<reference evidence="3 4" key="1">
    <citation type="submission" date="2023-03" db="EMBL/GenBank/DDBJ databases">
        <title>Paludisphaera mucosa sp. nov. a novel planctomycete from northern fen.</title>
        <authorList>
            <person name="Ivanova A."/>
        </authorList>
    </citation>
    <scope>NUCLEOTIDE SEQUENCE [LARGE SCALE GENOMIC DNA]</scope>
    <source>
        <strain evidence="3 4">Pla2</strain>
    </source>
</reference>
<proteinExistence type="predicted"/>
<feature type="chain" id="PRO_5045407807" description="LPS-assembly protein LptD" evidence="2">
    <location>
        <begin position="22"/>
        <end position="1215"/>
    </location>
</feature>
<gene>
    <name evidence="3" type="ORF">PZE19_21210</name>
</gene>
<comment type="caution">
    <text evidence="3">The sequence shown here is derived from an EMBL/GenBank/DDBJ whole genome shotgun (WGS) entry which is preliminary data.</text>
</comment>
<evidence type="ECO:0000313" key="4">
    <source>
        <dbReference type="Proteomes" id="UP001216907"/>
    </source>
</evidence>
<name>A0ABT6FFE7_9BACT</name>
<evidence type="ECO:0008006" key="5">
    <source>
        <dbReference type="Google" id="ProtNLM"/>
    </source>
</evidence>
<feature type="region of interest" description="Disordered" evidence="1">
    <location>
        <begin position="196"/>
        <end position="286"/>
    </location>
</feature>
<accession>A0ABT6FFE7</accession>
<evidence type="ECO:0000256" key="2">
    <source>
        <dbReference type="SAM" id="SignalP"/>
    </source>
</evidence>
<keyword evidence="2" id="KW-0732">Signal</keyword>
<dbReference type="RefSeq" id="WP_277862597.1">
    <property type="nucleotide sequence ID" value="NZ_JARRAG010000002.1"/>
</dbReference>
<organism evidence="3 4">
    <name type="scientific">Paludisphaera mucosa</name>
    <dbReference type="NCBI Taxonomy" id="3030827"/>
    <lineage>
        <taxon>Bacteria</taxon>
        <taxon>Pseudomonadati</taxon>
        <taxon>Planctomycetota</taxon>
        <taxon>Planctomycetia</taxon>
        <taxon>Isosphaerales</taxon>
        <taxon>Isosphaeraceae</taxon>
        <taxon>Paludisphaera</taxon>
    </lineage>
</organism>
<dbReference type="Proteomes" id="UP001216907">
    <property type="component" value="Unassembled WGS sequence"/>
</dbReference>
<dbReference type="EMBL" id="JARRAG010000002">
    <property type="protein sequence ID" value="MDG3006297.1"/>
    <property type="molecule type" value="Genomic_DNA"/>
</dbReference>